<name>A0A9X1S215_9MICO</name>
<evidence type="ECO:0000313" key="1">
    <source>
        <dbReference type="EMBL" id="MCC2032201.1"/>
    </source>
</evidence>
<dbReference type="AlphaFoldDB" id="A0A9X1S215"/>
<dbReference type="RefSeq" id="WP_229384113.1">
    <property type="nucleotide sequence ID" value="NZ_JAGTTN010000002.1"/>
</dbReference>
<evidence type="ECO:0000313" key="2">
    <source>
        <dbReference type="Proteomes" id="UP001139354"/>
    </source>
</evidence>
<proteinExistence type="predicted"/>
<organism evidence="1 2">
    <name type="scientific">Microbacterium allomyrinae</name>
    <dbReference type="NCBI Taxonomy" id="2830666"/>
    <lineage>
        <taxon>Bacteria</taxon>
        <taxon>Bacillati</taxon>
        <taxon>Actinomycetota</taxon>
        <taxon>Actinomycetes</taxon>
        <taxon>Micrococcales</taxon>
        <taxon>Microbacteriaceae</taxon>
        <taxon>Microbacterium</taxon>
    </lineage>
</organism>
<dbReference type="EMBL" id="JAGTTN010000002">
    <property type="protein sequence ID" value="MCC2032201.1"/>
    <property type="molecule type" value="Genomic_DNA"/>
</dbReference>
<keyword evidence="2" id="KW-1185">Reference proteome</keyword>
<comment type="caution">
    <text evidence="1">The sequence shown here is derived from an EMBL/GenBank/DDBJ whole genome shotgun (WGS) entry which is preliminary data.</text>
</comment>
<accession>A0A9X1S215</accession>
<gene>
    <name evidence="1" type="ORF">KEC57_08380</name>
</gene>
<reference evidence="1" key="1">
    <citation type="submission" date="2021-04" db="EMBL/GenBank/DDBJ databases">
        <title>Microbacterium tenobrionis sp. nov. and Microbacterium allomyrinae sp. nov., isolated from larvae of Tenobrio molitor and Allomyrina dichotoma, respectively.</title>
        <authorList>
            <person name="Lee S.D."/>
        </authorList>
    </citation>
    <scope>NUCLEOTIDE SEQUENCE</scope>
    <source>
        <strain evidence="1">BWT-G7</strain>
    </source>
</reference>
<dbReference type="Proteomes" id="UP001139354">
    <property type="component" value="Unassembled WGS sequence"/>
</dbReference>
<protein>
    <submittedName>
        <fullName evidence="1">Uncharacterized protein</fullName>
    </submittedName>
</protein>
<sequence>MVSSWRELILEGIQQCHTATAIAVQLKTHRDPAVAELAKAVHFLSFGIQQIGLALSDEGRIDDLPIRRA</sequence>